<comment type="caution">
    <text evidence="5">The sequence shown here is derived from an EMBL/GenBank/DDBJ whole genome shotgun (WGS) entry which is preliminary data.</text>
</comment>
<dbReference type="InterPro" id="IPR049451">
    <property type="entry name" value="AWP2-like_YTTT_rpt"/>
</dbReference>
<organism evidence="5 6">
    <name type="scientific">Wickerhamomyces pijperi</name>
    <name type="common">Yeast</name>
    <name type="synonym">Pichia pijperi</name>
    <dbReference type="NCBI Taxonomy" id="599730"/>
    <lineage>
        <taxon>Eukaryota</taxon>
        <taxon>Fungi</taxon>
        <taxon>Dikarya</taxon>
        <taxon>Ascomycota</taxon>
        <taxon>Saccharomycotina</taxon>
        <taxon>Saccharomycetes</taxon>
        <taxon>Phaffomycetales</taxon>
        <taxon>Wickerhamomycetaceae</taxon>
        <taxon>Wickerhamomyces</taxon>
    </lineage>
</organism>
<reference evidence="5" key="2">
    <citation type="submission" date="2021-01" db="EMBL/GenBank/DDBJ databases">
        <authorList>
            <person name="Schikora-Tamarit M.A."/>
        </authorList>
    </citation>
    <scope>NUCLEOTIDE SEQUENCE</scope>
    <source>
        <strain evidence="5">CBS2887</strain>
    </source>
</reference>
<keyword evidence="1 4" id="KW-0732">Signal</keyword>
<dbReference type="Proteomes" id="UP000774326">
    <property type="component" value="Unassembled WGS sequence"/>
</dbReference>
<evidence type="ECO:0000256" key="4">
    <source>
        <dbReference type="SAM" id="SignalP"/>
    </source>
</evidence>
<dbReference type="AlphaFoldDB" id="A0A9P8TKI8"/>
<feature type="region of interest" description="Disordered" evidence="3">
    <location>
        <begin position="764"/>
        <end position="812"/>
    </location>
</feature>
<feature type="signal peptide" evidence="4">
    <location>
        <begin position="1"/>
        <end position="23"/>
    </location>
</feature>
<gene>
    <name evidence="5" type="ORF">WICPIJ_006837</name>
</gene>
<feature type="compositionally biased region" description="Polar residues" evidence="3">
    <location>
        <begin position="777"/>
        <end position="795"/>
    </location>
</feature>
<evidence type="ECO:0000256" key="1">
    <source>
        <dbReference type="ARBA" id="ARBA00022729"/>
    </source>
</evidence>
<reference evidence="5" key="1">
    <citation type="journal article" date="2021" name="Open Biol.">
        <title>Shared evolutionary footprints suggest mitochondrial oxidative damage underlies multiple complex I losses in fungi.</title>
        <authorList>
            <person name="Schikora-Tamarit M.A."/>
            <person name="Marcet-Houben M."/>
            <person name="Nosek J."/>
            <person name="Gabaldon T."/>
        </authorList>
    </citation>
    <scope>NUCLEOTIDE SEQUENCE</scope>
    <source>
        <strain evidence="5">CBS2887</strain>
    </source>
</reference>
<evidence type="ECO:0000256" key="2">
    <source>
        <dbReference type="ARBA" id="ARBA00023180"/>
    </source>
</evidence>
<feature type="compositionally biased region" description="Polar residues" evidence="3">
    <location>
        <begin position="686"/>
        <end position="696"/>
    </location>
</feature>
<evidence type="ECO:0000256" key="3">
    <source>
        <dbReference type="SAM" id="MobiDB-lite"/>
    </source>
</evidence>
<feature type="compositionally biased region" description="Low complexity" evidence="3">
    <location>
        <begin position="697"/>
        <end position="709"/>
    </location>
</feature>
<dbReference type="InterPro" id="IPR025928">
    <property type="entry name" value="Flocculin_t3_rpt"/>
</dbReference>
<dbReference type="Pfam" id="PF13928">
    <property type="entry name" value="Flocculin_t3"/>
    <property type="match status" value="1"/>
</dbReference>
<evidence type="ECO:0000313" key="5">
    <source>
        <dbReference type="EMBL" id="KAH3682216.1"/>
    </source>
</evidence>
<dbReference type="OrthoDB" id="3982858at2759"/>
<proteinExistence type="predicted"/>
<protein>
    <submittedName>
        <fullName evidence="5">Uncharacterized protein</fullName>
    </submittedName>
</protein>
<name>A0A9P8TKI8_WICPI</name>
<feature type="region of interest" description="Disordered" evidence="3">
    <location>
        <begin position="686"/>
        <end position="714"/>
    </location>
</feature>
<feature type="compositionally biased region" description="Low complexity" evidence="3">
    <location>
        <begin position="796"/>
        <end position="812"/>
    </location>
</feature>
<evidence type="ECO:0000313" key="6">
    <source>
        <dbReference type="Proteomes" id="UP000774326"/>
    </source>
</evidence>
<dbReference type="EMBL" id="JAEUBG010003860">
    <property type="protein sequence ID" value="KAH3682216.1"/>
    <property type="molecule type" value="Genomic_DNA"/>
</dbReference>
<accession>A0A9P8TKI8</accession>
<feature type="chain" id="PRO_5040349540" evidence="4">
    <location>
        <begin position="24"/>
        <end position="1104"/>
    </location>
</feature>
<dbReference type="Pfam" id="PF20646">
    <property type="entry name" value="Hpf1_C"/>
    <property type="match status" value="5"/>
</dbReference>
<keyword evidence="6" id="KW-1185">Reference proteome</keyword>
<sequence>MKLSKLVIAPLLLVSSLFQLVTAVSVTTDIGTSATTLSGISTVTTAITYSVDDTNNCHVKSFTSAMGGRSFKAYNTVQNVEASTLLVFNYKSTVTWVFAFDEAPNADDFAVLANPLGFVVGILGPAISSVRGEVNLHDGSFLMQYDVTFTGVVLVDLVTMPLNVLVYCINDYFAFRWKISDGFREDYYIAYAGNVISAVTSLVEGLLCGLTDCNIYKAMLDFNCDDIDYTGAKCSLSNNVDTTLTHTTTSSISPSGSSTSGAASSSGSSVVSSHFSSSVISSTSQTVPSAYITTVVDSAGVSETEEVSFYPTTNSNGKWVTATTTRDLSASAVSSSDPSSSAKAAGSISGLTTNIGTSATTLSGISTVTTAITYSVDDTNNCHVKSFTSAMGGRSFKAYNTVQNVEASTLLVFNYKSTVTWVFAFDEAPNADDFAILANPLGFVVGILGPAISSVRGEVNLHDGAFLMQYDVTFTGVVLVDLVTMPLNVLVYCINDYFAFRWKINDGYQDNYYIAYAGNVISAVTKLVEGLLCGLTNCNIYTAMLDFNCDDIDYTGSKCTSSNDIHTTLTRSAGSTISSSASSTSASASYFSASDVSSHMSSSVLSSNSQTIPSDYTTTVVDSAGASHTDEVSFYPTSGSDGAFATGTTTITLTVPSDYTTTVVDSAGVSHTDDVSFYPTTNSDGNWATGTTTRELSGSASGSVSGSASTVPSDYTTTVVDSAGVSHTDEVSFYPTSGSDGAFATGTTTITLTVPSDYTTTVVDSAGSSHTDDVSFYPTTNSDGDWATGTTTRELSGSASGSASGSGSVPASGSASELASSGVLSSSISGTVSSSNTGSSPVSQSVSIVTVTAESSTLVTITSCSGFAGCKLSTALTGVTVVTTTINSVETVYTTYCPLTATTSVTIPGSLETLSFTSTDAAGSTVVYYTHASSPSVDNGSVSSGASTGTKATFGSYDVFTYTTQSLVTDTIVYCPLTNSEGQTTSSLIIPSDATGAVEGTTFHTSDLLTTTSVHVTDVTKTQIVSRTSTVATVTEGAAQTYGVTDTTTATTEPVNYKTGSTSTSSAHPTSPVVYVSNDAGLALQANVKSLTIGALTFLVYALF</sequence>
<keyword evidence="2" id="KW-0325">Glycoprotein</keyword>